<reference evidence="1" key="1">
    <citation type="submission" date="2022-07" db="EMBL/GenBank/DDBJ databases">
        <title>Phylogenomic reconstructions and comparative analyses of Kickxellomycotina fungi.</title>
        <authorList>
            <person name="Reynolds N.K."/>
            <person name="Stajich J.E."/>
            <person name="Barry K."/>
            <person name="Grigoriev I.V."/>
            <person name="Crous P."/>
            <person name="Smith M.E."/>
        </authorList>
    </citation>
    <scope>NUCLEOTIDE SEQUENCE</scope>
    <source>
        <strain evidence="1">CBS 102833</strain>
    </source>
</reference>
<name>A0ACC1L338_9FUNG</name>
<feature type="non-terminal residue" evidence="1">
    <location>
        <position position="1"/>
    </location>
</feature>
<proteinExistence type="predicted"/>
<feature type="non-terminal residue" evidence="1">
    <location>
        <position position="399"/>
    </location>
</feature>
<protein>
    <submittedName>
        <fullName evidence="1">G2/mitotic-specific cyclin</fullName>
    </submittedName>
</protein>
<gene>
    <name evidence="1" type="primary">CLB2</name>
    <name evidence="1" type="ORF">H4S07_005213</name>
</gene>
<dbReference type="Proteomes" id="UP001140096">
    <property type="component" value="Unassembled WGS sequence"/>
</dbReference>
<evidence type="ECO:0000313" key="1">
    <source>
        <dbReference type="EMBL" id="KAJ2800283.1"/>
    </source>
</evidence>
<accession>A0ACC1L338</accession>
<organism evidence="1 2">
    <name type="scientific">Coemansia furcata</name>
    <dbReference type="NCBI Taxonomy" id="417177"/>
    <lineage>
        <taxon>Eukaryota</taxon>
        <taxon>Fungi</taxon>
        <taxon>Fungi incertae sedis</taxon>
        <taxon>Zoopagomycota</taxon>
        <taxon>Kickxellomycotina</taxon>
        <taxon>Kickxellomycetes</taxon>
        <taxon>Kickxellales</taxon>
        <taxon>Kickxellaceae</taxon>
        <taxon>Coemansia</taxon>
    </lineage>
</organism>
<sequence>NNARSTDENKVASNGALHGAKPTNAHSVLSRTIKSPRNTMKPSSNAHTGVKVTAGNKTSAATKYTTAHIIAALAARKTRVPLSAVNANKEQLFLDPVPHVARARYTQPAPATVVVASATKKAAQAVVARVVDTAEITKPAPPAGQKRRTNVIELERAVQAKVSKYLTAPTVRKAEALAEPSASVPHYDTDSADSQATIVEHELPADTKQRKIAKPSRAFLSLSTLAGQAAEATPVADAPSAIVSEPTLVETVCDWDDIDADDSDDPLMVSEYITDIIEYLRERELEMMPNPAYMGKQKELTWDMRRVLVNWIIETHYQLRMLPETLFLAINILDRFLSKRQVAVCKFQLVGLTALMLACKYEESKIPHIKDFAYLAGNSFTVKEILNAEVFMLTVLGFD</sequence>
<dbReference type="EMBL" id="JANBUP010002451">
    <property type="protein sequence ID" value="KAJ2800283.1"/>
    <property type="molecule type" value="Genomic_DNA"/>
</dbReference>
<evidence type="ECO:0000313" key="2">
    <source>
        <dbReference type="Proteomes" id="UP001140096"/>
    </source>
</evidence>
<keyword evidence="2" id="KW-1185">Reference proteome</keyword>
<comment type="caution">
    <text evidence="1">The sequence shown here is derived from an EMBL/GenBank/DDBJ whole genome shotgun (WGS) entry which is preliminary data.</text>
</comment>